<evidence type="ECO:0000313" key="3">
    <source>
        <dbReference type="Proteomes" id="UP001228643"/>
    </source>
</evidence>
<dbReference type="Proteomes" id="UP001228643">
    <property type="component" value="Unassembled WGS sequence"/>
</dbReference>
<organism evidence="2 3">
    <name type="scientific">Flavobacterium yafengii</name>
    <dbReference type="NCBI Taxonomy" id="3041253"/>
    <lineage>
        <taxon>Bacteria</taxon>
        <taxon>Pseudomonadati</taxon>
        <taxon>Bacteroidota</taxon>
        <taxon>Flavobacteriia</taxon>
        <taxon>Flavobacteriales</taxon>
        <taxon>Flavobacteriaceae</taxon>
        <taxon>Flavobacterium</taxon>
    </lineage>
</organism>
<evidence type="ECO:0000259" key="1">
    <source>
        <dbReference type="Pfam" id="PF08818"/>
    </source>
</evidence>
<protein>
    <submittedName>
        <fullName evidence="2">DUF1801 domain-containing protein</fullName>
    </submittedName>
</protein>
<evidence type="ECO:0000313" key="2">
    <source>
        <dbReference type="EMBL" id="MDI5949707.1"/>
    </source>
</evidence>
<dbReference type="EMBL" id="JASCRY010000002">
    <property type="protein sequence ID" value="MDI5949707.1"/>
    <property type="molecule type" value="Genomic_DNA"/>
</dbReference>
<feature type="domain" description="YdhG-like" evidence="1">
    <location>
        <begin position="35"/>
        <end position="127"/>
    </location>
</feature>
<dbReference type="InterPro" id="IPR014922">
    <property type="entry name" value="YdhG-like"/>
</dbReference>
<dbReference type="SUPFAM" id="SSF159888">
    <property type="entry name" value="YdhG-like"/>
    <property type="match status" value="1"/>
</dbReference>
<dbReference type="Gene3D" id="3.90.1150.200">
    <property type="match status" value="1"/>
</dbReference>
<comment type="caution">
    <text evidence="2">The sequence shown here is derived from an EMBL/GenBank/DDBJ whole genome shotgun (WGS) entry which is preliminary data.</text>
</comment>
<dbReference type="AlphaFoldDB" id="A0AAW6TJA0"/>
<reference evidence="2 3" key="1">
    <citation type="submission" date="2023-04" db="EMBL/GenBank/DDBJ databases">
        <title>Two novel species of Flavobacterium.</title>
        <authorList>
            <person name="Liu Q."/>
            <person name="Xin Y.-H."/>
        </authorList>
    </citation>
    <scope>NUCLEOTIDE SEQUENCE [LARGE SCALE GENOMIC DNA]</scope>
    <source>
        <strain evidence="2 3">LB2P87</strain>
    </source>
</reference>
<keyword evidence="3" id="KW-1185">Reference proteome</keyword>
<accession>A0AAW6TJA0</accession>
<proteinExistence type="predicted"/>
<gene>
    <name evidence="2" type="ORF">QLS97_08605</name>
</gene>
<sequence>MKNNSKIKIAMTNFTDNSKGNDVDNYLIKLPENQRITLEKVRKIIKTVAPEAEEFISYKMPAYKFHGMLCSFAAFKNHCSFYPWNATTVEQFKDELKDFNLASGTIRFTPEKPIPEALLKKIIQARMKDNLNKSKK</sequence>
<dbReference type="Pfam" id="PF08818">
    <property type="entry name" value="DUF1801"/>
    <property type="match status" value="1"/>
</dbReference>
<dbReference type="RefSeq" id="WP_282715920.1">
    <property type="nucleotide sequence ID" value="NZ_JASCRY010000002.1"/>
</dbReference>
<name>A0AAW6TJA0_9FLAO</name>